<evidence type="ECO:0000259" key="8">
    <source>
        <dbReference type="PROSITE" id="PS50033"/>
    </source>
</evidence>
<feature type="domain" description="UBX" evidence="8">
    <location>
        <begin position="254"/>
        <end position="331"/>
    </location>
</feature>
<keyword evidence="7" id="KW-0175">Coiled coil</keyword>
<comment type="caution">
    <text evidence="9">The sequence shown here is derived from an EMBL/GenBank/DDBJ whole genome shotgun (WGS) entry which is preliminary data.</text>
</comment>
<dbReference type="STRING" id="45882.A0A0V1DH30"/>
<evidence type="ECO:0000256" key="7">
    <source>
        <dbReference type="SAM" id="Coils"/>
    </source>
</evidence>
<dbReference type="SMART" id="SM00166">
    <property type="entry name" value="UBX"/>
    <property type="match status" value="1"/>
</dbReference>
<dbReference type="PANTHER" id="PTHR46424:SF1">
    <property type="entry name" value="UBX DOMAIN-CONTAINING PROTEIN 4"/>
    <property type="match status" value="1"/>
</dbReference>
<evidence type="ECO:0000256" key="6">
    <source>
        <dbReference type="ARBA" id="ARBA00046062"/>
    </source>
</evidence>
<dbReference type="EMBL" id="JYDI01000006">
    <property type="protein sequence ID" value="KRY60450.1"/>
    <property type="molecule type" value="Genomic_DNA"/>
</dbReference>
<dbReference type="PANTHER" id="PTHR46424">
    <property type="entry name" value="UBX DOMAIN-CONTAINING PROTEIN 4"/>
    <property type="match status" value="1"/>
</dbReference>
<dbReference type="SUPFAM" id="SSF52833">
    <property type="entry name" value="Thioredoxin-like"/>
    <property type="match status" value="1"/>
</dbReference>
<dbReference type="InterPro" id="IPR001012">
    <property type="entry name" value="UBX_dom"/>
</dbReference>
<comment type="subcellular location">
    <subcellularLocation>
        <location evidence="1">Endoplasmic reticulum membrane</location>
        <topology evidence="1">Peripheral membrane protein</topology>
    </subcellularLocation>
</comment>
<dbReference type="InterPro" id="IPR029071">
    <property type="entry name" value="Ubiquitin-like_domsf"/>
</dbReference>
<dbReference type="AlphaFoldDB" id="A0A0V1DH30"/>
<evidence type="ECO:0000256" key="3">
    <source>
        <dbReference type="ARBA" id="ARBA00038812"/>
    </source>
</evidence>
<evidence type="ECO:0000256" key="2">
    <source>
        <dbReference type="ARBA" id="ARBA00023230"/>
    </source>
</evidence>
<evidence type="ECO:0000313" key="9">
    <source>
        <dbReference type="EMBL" id="KRY60450.1"/>
    </source>
</evidence>
<evidence type="ECO:0000256" key="1">
    <source>
        <dbReference type="ARBA" id="ARBA00004406"/>
    </source>
</evidence>
<comment type="function">
    <text evidence="6">Involved in endoplasmic reticulum-associated protein degradation (ERAD). Acts as a platform to recruit both UBQLN1 and VCP to the ER during ERAD.</text>
</comment>
<dbReference type="GO" id="GO:0006986">
    <property type="term" value="P:response to unfolded protein"/>
    <property type="evidence" value="ECO:0007669"/>
    <property type="project" value="UniProtKB-KW"/>
</dbReference>
<evidence type="ECO:0000256" key="4">
    <source>
        <dbReference type="ARBA" id="ARBA00040925"/>
    </source>
</evidence>
<protein>
    <recommendedName>
        <fullName evidence="4">UBX domain-containing protein 4</fullName>
    </recommendedName>
    <alternativeName>
        <fullName evidence="5">UBX domain-containing protein 2</fullName>
    </alternativeName>
</protein>
<dbReference type="Pfam" id="PF23187">
    <property type="entry name" value="UBX7_N"/>
    <property type="match status" value="1"/>
</dbReference>
<dbReference type="Gene3D" id="3.10.20.90">
    <property type="entry name" value="Phosphatidylinositol 3-kinase Catalytic Subunit, Chain A, domain 1"/>
    <property type="match status" value="1"/>
</dbReference>
<dbReference type="Gene3D" id="3.40.30.10">
    <property type="entry name" value="Glutaredoxin"/>
    <property type="match status" value="1"/>
</dbReference>
<accession>A0A0V1DH30</accession>
<gene>
    <name evidence="9" type="primary">ubxn-4</name>
    <name evidence="9" type="ORF">T03_5624</name>
</gene>
<dbReference type="SUPFAM" id="SSF54236">
    <property type="entry name" value="Ubiquitin-like"/>
    <property type="match status" value="1"/>
</dbReference>
<name>A0A0V1DH30_TRIBR</name>
<dbReference type="Proteomes" id="UP000054653">
    <property type="component" value="Unassembled WGS sequence"/>
</dbReference>
<dbReference type="PROSITE" id="PS50033">
    <property type="entry name" value="UBX"/>
    <property type="match status" value="1"/>
</dbReference>
<dbReference type="GO" id="GO:0036503">
    <property type="term" value="P:ERAD pathway"/>
    <property type="evidence" value="ECO:0007669"/>
    <property type="project" value="TreeGrafter"/>
</dbReference>
<keyword evidence="10" id="KW-1185">Reference proteome</keyword>
<dbReference type="OMA" id="HECEEAY"/>
<reference evidence="9 10" key="1">
    <citation type="submission" date="2015-01" db="EMBL/GenBank/DDBJ databases">
        <title>Evolution of Trichinella species and genotypes.</title>
        <authorList>
            <person name="Korhonen P.K."/>
            <person name="Edoardo P."/>
            <person name="Giuseppe L.R."/>
            <person name="Gasser R.B."/>
        </authorList>
    </citation>
    <scope>NUCLEOTIDE SEQUENCE [LARGE SCALE GENOMIC DNA]</scope>
    <source>
        <strain evidence="9">ISS120</strain>
    </source>
</reference>
<proteinExistence type="predicted"/>
<dbReference type="Pfam" id="PF00789">
    <property type="entry name" value="UBX"/>
    <property type="match status" value="1"/>
</dbReference>
<organism evidence="9 10">
    <name type="scientific">Trichinella britovi</name>
    <name type="common">Parasitic roundworm</name>
    <dbReference type="NCBI Taxonomy" id="45882"/>
    <lineage>
        <taxon>Eukaryota</taxon>
        <taxon>Metazoa</taxon>
        <taxon>Ecdysozoa</taxon>
        <taxon>Nematoda</taxon>
        <taxon>Enoplea</taxon>
        <taxon>Dorylaimia</taxon>
        <taxon>Trichinellida</taxon>
        <taxon>Trichinellidae</taxon>
        <taxon>Trichinella</taxon>
    </lineage>
</organism>
<evidence type="ECO:0000313" key="10">
    <source>
        <dbReference type="Proteomes" id="UP000054653"/>
    </source>
</evidence>
<keyword evidence="2" id="KW-0834">Unfolded protein response</keyword>
<dbReference type="GO" id="GO:0005789">
    <property type="term" value="C:endoplasmic reticulum membrane"/>
    <property type="evidence" value="ECO:0007669"/>
    <property type="project" value="UniProtKB-SubCell"/>
</dbReference>
<comment type="subunit">
    <text evidence="3">Directly interacts with VCP. Interacts with UBQLN1. Forms a complex with VCP and UBQLN1.</text>
</comment>
<feature type="coiled-coil region" evidence="7">
    <location>
        <begin position="181"/>
        <end position="219"/>
    </location>
</feature>
<evidence type="ECO:0000256" key="5">
    <source>
        <dbReference type="ARBA" id="ARBA00041575"/>
    </source>
</evidence>
<sequence>LRLPVSNMAIWSKGDVAGAILKAKQQKSLIIVCIYGDDEQSEALLKLMEDEKIVDLLNEKRAIALKLNWNSESAKQFAALYPVNSVPAVFFVGYNGKLRDTITSPFDNVDLFEKTSNALAVCDGNAVSVANFEMTETKKANGRSADIHGNKACSSNLITKKMNKGKMDKENLLKDAVANENEEDEKSFEEKAKAVQNLREEIRRKRLEEEKLREKLLAQIKADRIEGQIRSNRNTEMAKPEAQVSSDPISPSEMNRDLARIQFRFPDGRRQFATFNRNDPLHVLFDYIKPFFPDDCQLKLIELYPRRHFTDDDYEKSLESLDLVPSAVLLIVTTTNASGHGLSATLVVQPLQFASRAVFEWLLNPVYSIVSRMLSWILHPVSSSGTSRSAQRQDDSSTTRHAYTCCCCCCYLLNAFFSPSAEMSEQIRATNSPDNDDSVDWQTTITILLQTMKTPRGMAIPLNNFDYFFFN</sequence>
<dbReference type="InterPro" id="IPR036249">
    <property type="entry name" value="Thioredoxin-like_sf"/>
</dbReference>
<dbReference type="OrthoDB" id="10254930at2759"/>
<feature type="non-terminal residue" evidence="9">
    <location>
        <position position="1"/>
    </location>
</feature>